<feature type="domain" description="AprE-like long alpha-helical hairpin" evidence="11">
    <location>
        <begin position="105"/>
        <end position="286"/>
    </location>
</feature>
<comment type="similarity">
    <text evidence="2 9">Belongs to the membrane fusion protein (MFP) (TC 8.A.1) family.</text>
</comment>
<keyword evidence="14" id="KW-1185">Reference proteome</keyword>
<dbReference type="NCBIfam" id="TIGR01843">
    <property type="entry name" value="type_I_hlyD"/>
    <property type="match status" value="1"/>
</dbReference>
<dbReference type="Pfam" id="PF26002">
    <property type="entry name" value="Beta-barrel_AprE"/>
    <property type="match status" value="1"/>
</dbReference>
<dbReference type="GO" id="GO:0005886">
    <property type="term" value="C:plasma membrane"/>
    <property type="evidence" value="ECO:0007669"/>
    <property type="project" value="UniProtKB-SubCell"/>
</dbReference>
<dbReference type="RefSeq" id="WP_011385524.1">
    <property type="nucleotide sequence ID" value="NC_007626.1"/>
</dbReference>
<sequence>MKFSDIKTELRRLLVLDQSMGEDDVDPIARLMVMALSGALVVFILWASIGQLEVVSVATGEIAPSSQLKQLSHLEGGIVGEILVAEGDQVRAGQPLLTLQATKSTADLGELSQRLLSLRFEILRLEAASDSKSEIQFPADLLKQYPDLAKEADAFFRSRRARLASELSGADEQIKQRQQEINGFRSRIQNDRHSLELLNEQIAISDDLLKKDLQNRFVHIDLLKQASELKGRINEAESALSRSNAALAEAHAQKAKVTAAFEEESRTQLDKARREFSELSQRTASFSDNLDRTVINAPVGGIVKKLYFVTQGGVIRPGAPVIDLVPSDDRLLVEAKLPPQNVGYVKVGDPAYVKLTSPDAALFGRLHAKVIHISPDTFTEEKIGTFYKVRLSVERDFFDGGGERYQLLPGVQVAVDIVTGTRSVMRYLFGPYLRQMSESMRER</sequence>
<comment type="subcellular location">
    <subcellularLocation>
        <location evidence="1 9">Cell inner membrane</location>
        <topology evidence="1 9">Single-pass membrane protein</topology>
    </subcellularLocation>
</comment>
<keyword evidence="4 9" id="KW-1003">Cell membrane</keyword>
<feature type="coiled-coil region" evidence="10">
    <location>
        <begin position="219"/>
        <end position="282"/>
    </location>
</feature>
<dbReference type="PANTHER" id="PTHR30386">
    <property type="entry name" value="MEMBRANE FUSION SUBUNIT OF EMRAB-TOLC MULTIDRUG EFFLUX PUMP"/>
    <property type="match status" value="1"/>
</dbReference>
<keyword evidence="7 9" id="KW-1133">Transmembrane helix</keyword>
<keyword evidence="6 9" id="KW-0812">Transmembrane</keyword>
<dbReference type="Gene3D" id="2.40.30.170">
    <property type="match status" value="1"/>
</dbReference>
<dbReference type="HOGENOM" id="CLU_023976_1_1_5"/>
<evidence type="ECO:0000256" key="5">
    <source>
        <dbReference type="ARBA" id="ARBA00022519"/>
    </source>
</evidence>
<keyword evidence="3 9" id="KW-0813">Transport</keyword>
<dbReference type="InterPro" id="IPR050739">
    <property type="entry name" value="MFP"/>
</dbReference>
<reference evidence="13 14" key="1">
    <citation type="journal article" date="2005" name="DNA Res.">
        <title>Complete genome sequence of the facultative anaerobic magnetotactic bacterium Magnetospirillum sp. strain AMB-1.</title>
        <authorList>
            <person name="Matsunaga T."/>
            <person name="Okamura Y."/>
            <person name="Fukuda Y."/>
            <person name="Wahyudi A.T."/>
            <person name="Murase Y."/>
            <person name="Takeyama H."/>
        </authorList>
    </citation>
    <scope>NUCLEOTIDE SEQUENCE [LARGE SCALE GENOMIC DNA]</scope>
    <source>
        <strain evidence="14">ATCC 700264 / AMB-1</strain>
    </source>
</reference>
<evidence type="ECO:0000256" key="7">
    <source>
        <dbReference type="ARBA" id="ARBA00022989"/>
    </source>
</evidence>
<organism evidence="13 14">
    <name type="scientific">Paramagnetospirillum magneticum (strain ATCC 700264 / AMB-1)</name>
    <name type="common">Magnetospirillum magneticum</name>
    <dbReference type="NCBI Taxonomy" id="342108"/>
    <lineage>
        <taxon>Bacteria</taxon>
        <taxon>Pseudomonadati</taxon>
        <taxon>Pseudomonadota</taxon>
        <taxon>Alphaproteobacteria</taxon>
        <taxon>Rhodospirillales</taxon>
        <taxon>Magnetospirillaceae</taxon>
        <taxon>Paramagnetospirillum</taxon>
    </lineage>
</organism>
<evidence type="ECO:0000259" key="11">
    <source>
        <dbReference type="Pfam" id="PF25994"/>
    </source>
</evidence>
<feature type="domain" description="AprE-like beta-barrel" evidence="12">
    <location>
        <begin position="331"/>
        <end position="420"/>
    </location>
</feature>
<evidence type="ECO:0000313" key="14">
    <source>
        <dbReference type="Proteomes" id="UP000007058"/>
    </source>
</evidence>
<keyword evidence="5 9" id="KW-0997">Cell inner membrane</keyword>
<dbReference type="InterPro" id="IPR058781">
    <property type="entry name" value="HH_AprE-like"/>
</dbReference>
<dbReference type="OrthoDB" id="9810980at2"/>
<evidence type="ECO:0000256" key="4">
    <source>
        <dbReference type="ARBA" id="ARBA00022475"/>
    </source>
</evidence>
<dbReference type="GO" id="GO:0015031">
    <property type="term" value="P:protein transport"/>
    <property type="evidence" value="ECO:0007669"/>
    <property type="project" value="InterPro"/>
</dbReference>
<dbReference type="SUPFAM" id="SSF51230">
    <property type="entry name" value="Single hybrid motif"/>
    <property type="match status" value="1"/>
</dbReference>
<dbReference type="PRINTS" id="PR01490">
    <property type="entry name" value="RTXTOXIND"/>
</dbReference>
<evidence type="ECO:0000256" key="3">
    <source>
        <dbReference type="ARBA" id="ARBA00022448"/>
    </source>
</evidence>
<protein>
    <recommendedName>
        <fullName evidence="9">Membrane fusion protein (MFP) family protein</fullName>
    </recommendedName>
</protein>
<dbReference type="Gene3D" id="2.40.50.100">
    <property type="match status" value="1"/>
</dbReference>
<evidence type="ECO:0000313" key="13">
    <source>
        <dbReference type="EMBL" id="BAE51963.1"/>
    </source>
</evidence>
<dbReference type="STRING" id="342108.amb3159"/>
<dbReference type="PANTHER" id="PTHR30386:SF26">
    <property type="entry name" value="TRANSPORT PROTEIN COMB"/>
    <property type="match status" value="1"/>
</dbReference>
<gene>
    <name evidence="13" type="ordered locus">amb3159</name>
</gene>
<dbReference type="KEGG" id="mag:amb3159"/>
<keyword evidence="10" id="KW-0175">Coiled coil</keyword>
<dbReference type="InterPro" id="IPR010129">
    <property type="entry name" value="T1SS_HlyD"/>
</dbReference>
<name>Q2W2G2_PARM1</name>
<accession>Q2W2G2</accession>
<dbReference type="InterPro" id="IPR011053">
    <property type="entry name" value="Single_hybrid_motif"/>
</dbReference>
<feature type="transmembrane region" description="Helical" evidence="9">
    <location>
        <begin position="28"/>
        <end position="49"/>
    </location>
</feature>
<evidence type="ECO:0000256" key="2">
    <source>
        <dbReference type="ARBA" id="ARBA00009477"/>
    </source>
</evidence>
<dbReference type="Pfam" id="PF25994">
    <property type="entry name" value="HH_AprE"/>
    <property type="match status" value="1"/>
</dbReference>
<proteinExistence type="inferred from homology"/>
<dbReference type="Proteomes" id="UP000007058">
    <property type="component" value="Chromosome"/>
</dbReference>
<dbReference type="SUPFAM" id="SSF111369">
    <property type="entry name" value="HlyD-like secretion proteins"/>
    <property type="match status" value="1"/>
</dbReference>
<dbReference type="InterPro" id="IPR058982">
    <property type="entry name" value="Beta-barrel_AprE"/>
</dbReference>
<keyword evidence="8 9" id="KW-0472">Membrane</keyword>
<evidence type="ECO:0000256" key="9">
    <source>
        <dbReference type="RuleBase" id="RU365093"/>
    </source>
</evidence>
<evidence type="ECO:0000256" key="10">
    <source>
        <dbReference type="SAM" id="Coils"/>
    </source>
</evidence>
<evidence type="ECO:0000256" key="1">
    <source>
        <dbReference type="ARBA" id="ARBA00004377"/>
    </source>
</evidence>
<dbReference type="EMBL" id="AP007255">
    <property type="protein sequence ID" value="BAE51963.1"/>
    <property type="molecule type" value="Genomic_DNA"/>
</dbReference>
<evidence type="ECO:0000256" key="8">
    <source>
        <dbReference type="ARBA" id="ARBA00023136"/>
    </source>
</evidence>
<dbReference type="AlphaFoldDB" id="Q2W2G2"/>
<evidence type="ECO:0000259" key="12">
    <source>
        <dbReference type="Pfam" id="PF26002"/>
    </source>
</evidence>
<evidence type="ECO:0000256" key="6">
    <source>
        <dbReference type="ARBA" id="ARBA00022692"/>
    </source>
</evidence>